<comment type="caution">
    <text evidence="2">The sequence shown here is derived from an EMBL/GenBank/DDBJ whole genome shotgun (WGS) entry which is preliminary data.</text>
</comment>
<sequence>MNAQNAFFVAPSSYCASLESVSDQAWYADSDASSHVTNDPNQLFNRSYFAGNDRLTIGNGFALHVSHIGSIKSNRLHHKLLFPDALCVPHTTKNLLCISKLTNDNPIFVEFYSNLCFIKDL</sequence>
<evidence type="ECO:0000259" key="1">
    <source>
        <dbReference type="Pfam" id="PF22936"/>
    </source>
</evidence>
<organism evidence="2 3">
    <name type="scientific">Stephania cephalantha</name>
    <dbReference type="NCBI Taxonomy" id="152367"/>
    <lineage>
        <taxon>Eukaryota</taxon>
        <taxon>Viridiplantae</taxon>
        <taxon>Streptophyta</taxon>
        <taxon>Embryophyta</taxon>
        <taxon>Tracheophyta</taxon>
        <taxon>Spermatophyta</taxon>
        <taxon>Magnoliopsida</taxon>
        <taxon>Ranunculales</taxon>
        <taxon>Menispermaceae</taxon>
        <taxon>Menispermoideae</taxon>
        <taxon>Cissampelideae</taxon>
        <taxon>Stephania</taxon>
    </lineage>
</organism>
<protein>
    <recommendedName>
        <fullName evidence="1">Retrovirus-related Pol polyprotein from transposon TNT 1-94-like beta-barrel domain-containing protein</fullName>
    </recommendedName>
</protein>
<dbReference type="EMBL" id="JBBNAG010000001">
    <property type="protein sequence ID" value="KAK9166234.1"/>
    <property type="molecule type" value="Genomic_DNA"/>
</dbReference>
<keyword evidence="3" id="KW-1185">Reference proteome</keyword>
<name>A0AAP0LBR1_9MAGN</name>
<dbReference type="AlphaFoldDB" id="A0AAP0LBR1"/>
<feature type="domain" description="Retrovirus-related Pol polyprotein from transposon TNT 1-94-like beta-barrel" evidence="1">
    <location>
        <begin position="26"/>
        <end position="104"/>
    </location>
</feature>
<evidence type="ECO:0000313" key="2">
    <source>
        <dbReference type="EMBL" id="KAK9166234.1"/>
    </source>
</evidence>
<gene>
    <name evidence="2" type="ORF">Scep_001425</name>
</gene>
<evidence type="ECO:0000313" key="3">
    <source>
        <dbReference type="Proteomes" id="UP001419268"/>
    </source>
</evidence>
<accession>A0AAP0LBR1</accession>
<dbReference type="Proteomes" id="UP001419268">
    <property type="component" value="Unassembled WGS sequence"/>
</dbReference>
<dbReference type="Pfam" id="PF22936">
    <property type="entry name" value="Pol_BBD"/>
    <property type="match status" value="1"/>
</dbReference>
<proteinExistence type="predicted"/>
<reference evidence="2 3" key="1">
    <citation type="submission" date="2024-01" db="EMBL/GenBank/DDBJ databases">
        <title>Genome assemblies of Stephania.</title>
        <authorList>
            <person name="Yang L."/>
        </authorList>
    </citation>
    <scope>NUCLEOTIDE SEQUENCE [LARGE SCALE GENOMIC DNA]</scope>
    <source>
        <strain evidence="2">JXDWG</strain>
        <tissue evidence="2">Leaf</tissue>
    </source>
</reference>
<dbReference type="InterPro" id="IPR054722">
    <property type="entry name" value="PolX-like_BBD"/>
</dbReference>